<evidence type="ECO:0000256" key="2">
    <source>
        <dbReference type="ARBA" id="ARBA00022692"/>
    </source>
</evidence>
<reference evidence="8 9" key="1">
    <citation type="submission" date="2022-12" db="EMBL/GenBank/DDBJ databases">
        <title>Genomic features and morphological characterization of a novel Knufia sp. strain isolated from spacecraft assembly facility.</title>
        <authorList>
            <person name="Teixeira M."/>
            <person name="Chander A.M."/>
            <person name="Stajich J.E."/>
            <person name="Venkateswaran K."/>
        </authorList>
    </citation>
    <scope>NUCLEOTIDE SEQUENCE [LARGE SCALE GENOMIC DNA]</scope>
    <source>
        <strain evidence="8 9">FJI-L2-BK-P2</strain>
    </source>
</reference>
<feature type="compositionally biased region" description="Polar residues" evidence="5">
    <location>
        <begin position="597"/>
        <end position="608"/>
    </location>
</feature>
<feature type="transmembrane region" description="Helical" evidence="6">
    <location>
        <begin position="113"/>
        <end position="137"/>
    </location>
</feature>
<feature type="compositionally biased region" description="Pro residues" evidence="5">
    <location>
        <begin position="840"/>
        <end position="850"/>
    </location>
</feature>
<dbReference type="EMBL" id="JAKLMC020000046">
    <property type="protein sequence ID" value="KAK5948522.1"/>
    <property type="molecule type" value="Genomic_DNA"/>
</dbReference>
<feature type="compositionally biased region" description="Basic and acidic residues" evidence="5">
    <location>
        <begin position="931"/>
        <end position="940"/>
    </location>
</feature>
<evidence type="ECO:0000313" key="9">
    <source>
        <dbReference type="Proteomes" id="UP001316803"/>
    </source>
</evidence>
<evidence type="ECO:0000256" key="7">
    <source>
        <dbReference type="SAM" id="SignalP"/>
    </source>
</evidence>
<dbReference type="GO" id="GO:0016020">
    <property type="term" value="C:membrane"/>
    <property type="evidence" value="ECO:0007669"/>
    <property type="project" value="UniProtKB-SubCell"/>
</dbReference>
<feature type="region of interest" description="Disordered" evidence="5">
    <location>
        <begin position="143"/>
        <end position="182"/>
    </location>
</feature>
<keyword evidence="4 6" id="KW-0472">Membrane</keyword>
<gene>
    <name evidence="8" type="ORF">OHC33_010418</name>
</gene>
<feature type="compositionally biased region" description="Basic residues" evidence="5">
    <location>
        <begin position="888"/>
        <end position="902"/>
    </location>
</feature>
<feature type="compositionally biased region" description="Low complexity" evidence="5">
    <location>
        <begin position="462"/>
        <end position="471"/>
    </location>
</feature>
<dbReference type="AlphaFoldDB" id="A0AAN8EE78"/>
<evidence type="ECO:0000256" key="6">
    <source>
        <dbReference type="SAM" id="Phobius"/>
    </source>
</evidence>
<evidence type="ECO:0000256" key="4">
    <source>
        <dbReference type="ARBA" id="ARBA00023136"/>
    </source>
</evidence>
<dbReference type="GO" id="GO:0071944">
    <property type="term" value="C:cell periphery"/>
    <property type="evidence" value="ECO:0007669"/>
    <property type="project" value="UniProtKB-ARBA"/>
</dbReference>
<keyword evidence="9" id="KW-1185">Reference proteome</keyword>
<feature type="compositionally biased region" description="Polar residues" evidence="5">
    <location>
        <begin position="857"/>
        <end position="871"/>
    </location>
</feature>
<feature type="compositionally biased region" description="Basic and acidic residues" evidence="5">
    <location>
        <begin position="276"/>
        <end position="305"/>
    </location>
</feature>
<feature type="compositionally biased region" description="Low complexity" evidence="5">
    <location>
        <begin position="375"/>
        <end position="391"/>
    </location>
</feature>
<name>A0AAN8EE78_9EURO</name>
<evidence type="ECO:0000256" key="3">
    <source>
        <dbReference type="ARBA" id="ARBA00022989"/>
    </source>
</evidence>
<dbReference type="PANTHER" id="PTHR15549:SF26">
    <property type="entry name" value="AXIAL BUDDING PATTERN PROTEIN 2-RELATED"/>
    <property type="match status" value="1"/>
</dbReference>
<feature type="compositionally biased region" description="Polar residues" evidence="5">
    <location>
        <begin position="763"/>
        <end position="794"/>
    </location>
</feature>
<protein>
    <submittedName>
        <fullName evidence="8">Uncharacterized protein</fullName>
    </submittedName>
</protein>
<sequence length="962" mass="102597">MAFTKLPLMLMLVRTSVGQDLFSSLLSDAQSIYAGVTSVLAPTTASASSSSSESTSTSSSSSSSSSTTSSTSASPTSSPSSTPSPTSSPASTLPSAANAASSSSGNGGNNNTLAIVLGCTLGALALAALLGLLYLCLRRRKRSKNSAKHRPISPDDSEIESWRHEKPRVRSLKGPDEHVVPAGTTASAAPLMTQRHSDSWGYQQHQNPFVPVPPPARRTGSRAGLEDTSYSAHPYSPEHVNSYGSHGYGGAQPNNHSSHALAAGLGGATLGGLASHARERHERKRSESRGRDARSDPSYSEDERNALPQVDTRHRRSGSVGRANAKEPWPFMDAQGRQSTDSARSRARSFSRSQEHFMTPDQHPTHSADMSSYPGFAGAAATGGLAGATVARKLGSHSPQRKGILKQTTSDSSNPSSWSSGTRSTPYVTNLENQHSGPHELDSTDVPTTPTVRERRDSGLGTAAPSAAATAIVGESRPRGGSGSRTPHNQPKALVIPPSPEHGLGTPRVPSRSPKRTSLDYRAARYSSVNEGTAELPVGTPKQEPVSPPLEPADTYAEDRDGLISPVSPITGSQPGTWSQKQAEEFRMSQAPLIAGANTTSQESTAVDSASPGHERESSEDSSSDQQSSGLVSAIQRIFNSQKTAWATDENPNTTYGRPRTAQRFQPVAPEEEVYDDKRAKAPIMSVPRRKPTPTRASLENNIHSHHGDIDTTSADPHAAAVSAREPETMPLQQPQPTQSFPDFRKSIESAHALPPRYRSRENSFTNEELPSTTSANDFAPTVTSPISSNTDAHPTNRPRATSKPGYGQGSGDPFDLARTRTDSSMTGISLSNYRSPNNTPAPAPAPAAAPAPVIASNHSRPWPQRTSSGEPTLAELRREVQEEDRARARRSSRAQQRKSRGMNRGSGDMRYGDDRELFDLVDQSLGRRSGSHEHDRFYGQDDGASSQKRNRRSSGGVGWAQ</sequence>
<dbReference type="PANTHER" id="PTHR15549">
    <property type="entry name" value="PAIRED IMMUNOGLOBULIN-LIKE TYPE 2 RECEPTOR"/>
    <property type="match status" value="1"/>
</dbReference>
<comment type="subcellular location">
    <subcellularLocation>
        <location evidence="1">Membrane</location>
        <topology evidence="1">Single-pass membrane protein</topology>
    </subcellularLocation>
</comment>
<feature type="compositionally biased region" description="Low complexity" evidence="5">
    <location>
        <begin position="337"/>
        <end position="352"/>
    </location>
</feature>
<feature type="compositionally biased region" description="Polar residues" evidence="5">
    <location>
        <begin position="823"/>
        <end position="839"/>
    </location>
</feature>
<feature type="compositionally biased region" description="Low complexity" evidence="5">
    <location>
        <begin position="45"/>
        <end position="104"/>
    </location>
</feature>
<keyword evidence="3 6" id="KW-1133">Transmembrane helix</keyword>
<feature type="signal peptide" evidence="7">
    <location>
        <begin position="1"/>
        <end position="18"/>
    </location>
</feature>
<dbReference type="Proteomes" id="UP001316803">
    <property type="component" value="Unassembled WGS sequence"/>
</dbReference>
<evidence type="ECO:0000256" key="1">
    <source>
        <dbReference type="ARBA" id="ARBA00004167"/>
    </source>
</evidence>
<evidence type="ECO:0000256" key="5">
    <source>
        <dbReference type="SAM" id="MobiDB-lite"/>
    </source>
</evidence>
<accession>A0AAN8EE78</accession>
<feature type="compositionally biased region" description="Low complexity" evidence="5">
    <location>
        <begin position="408"/>
        <end position="425"/>
    </location>
</feature>
<keyword evidence="7" id="KW-0732">Signal</keyword>
<feature type="compositionally biased region" description="Polar residues" evidence="5">
    <location>
        <begin position="638"/>
        <end position="656"/>
    </location>
</feature>
<feature type="region of interest" description="Disordered" evidence="5">
    <location>
        <begin position="45"/>
        <end position="107"/>
    </location>
</feature>
<keyword evidence="2 6" id="KW-0812">Transmembrane</keyword>
<feature type="chain" id="PRO_5042983633" evidence="7">
    <location>
        <begin position="19"/>
        <end position="962"/>
    </location>
</feature>
<dbReference type="InterPro" id="IPR051694">
    <property type="entry name" value="Immunoregulatory_rcpt-like"/>
</dbReference>
<organism evidence="8 9">
    <name type="scientific">Knufia fluminis</name>
    <dbReference type="NCBI Taxonomy" id="191047"/>
    <lineage>
        <taxon>Eukaryota</taxon>
        <taxon>Fungi</taxon>
        <taxon>Dikarya</taxon>
        <taxon>Ascomycota</taxon>
        <taxon>Pezizomycotina</taxon>
        <taxon>Eurotiomycetes</taxon>
        <taxon>Chaetothyriomycetidae</taxon>
        <taxon>Chaetothyriales</taxon>
        <taxon>Trichomeriaceae</taxon>
        <taxon>Knufia</taxon>
    </lineage>
</organism>
<feature type="compositionally biased region" description="Basic and acidic residues" evidence="5">
    <location>
        <begin position="876"/>
        <end position="887"/>
    </location>
</feature>
<comment type="caution">
    <text evidence="8">The sequence shown here is derived from an EMBL/GenBank/DDBJ whole genome shotgun (WGS) entry which is preliminary data.</text>
</comment>
<feature type="region of interest" description="Disordered" evidence="5">
    <location>
        <begin position="207"/>
        <end position="962"/>
    </location>
</feature>
<evidence type="ECO:0000313" key="8">
    <source>
        <dbReference type="EMBL" id="KAK5948522.1"/>
    </source>
</evidence>
<feature type="compositionally biased region" description="Polar residues" evidence="5">
    <location>
        <begin position="568"/>
        <end position="581"/>
    </location>
</feature>
<feature type="compositionally biased region" description="Polar residues" evidence="5">
    <location>
        <begin position="426"/>
        <end position="436"/>
    </location>
</feature>
<feature type="compositionally biased region" description="Polar residues" evidence="5">
    <location>
        <begin position="731"/>
        <end position="741"/>
    </location>
</feature>
<proteinExistence type="predicted"/>